<name>A4YC66_SHEPC</name>
<dbReference type="HOGENOM" id="CLU_077425_0_0_6"/>
<evidence type="ECO:0000313" key="1">
    <source>
        <dbReference type="EMBL" id="ABP77549.1"/>
    </source>
</evidence>
<accession>A4YC66</accession>
<dbReference type="eggNOG" id="ENOG5030BD1">
    <property type="taxonomic scope" value="Bacteria"/>
</dbReference>
<reference evidence="1" key="1">
    <citation type="submission" date="2007-04" db="EMBL/GenBank/DDBJ databases">
        <title>Complete sequence of Shewanella putrefaciens CN-32.</title>
        <authorList>
            <consortium name="US DOE Joint Genome Institute"/>
            <person name="Copeland A."/>
            <person name="Lucas S."/>
            <person name="Lapidus A."/>
            <person name="Barry K."/>
            <person name="Detter J.C."/>
            <person name="Glavina del Rio T."/>
            <person name="Hammon N."/>
            <person name="Israni S."/>
            <person name="Dalin E."/>
            <person name="Tice H."/>
            <person name="Pitluck S."/>
            <person name="Chain P."/>
            <person name="Malfatti S."/>
            <person name="Shin M."/>
            <person name="Vergez L."/>
            <person name="Schmutz J."/>
            <person name="Larimer F."/>
            <person name="Land M."/>
            <person name="Hauser L."/>
            <person name="Kyrpides N."/>
            <person name="Mikhailova N."/>
            <person name="Romine M.F."/>
            <person name="Fredrickson J."/>
            <person name="Tiedje J."/>
            <person name="Richardson P."/>
        </authorList>
    </citation>
    <scope>NUCLEOTIDE SEQUENCE [LARGE SCALE GENOMIC DNA]</scope>
    <source>
        <strain evidence="1">CN-32</strain>
    </source>
</reference>
<dbReference type="KEGG" id="spc:Sputcn32_3843"/>
<dbReference type="EMBL" id="CP000681">
    <property type="protein sequence ID" value="ABP77549.1"/>
    <property type="molecule type" value="Genomic_DNA"/>
</dbReference>
<dbReference type="AlphaFoldDB" id="A4YC66"/>
<proteinExistence type="predicted"/>
<gene>
    <name evidence="1" type="ordered locus">Sputcn32_3843</name>
</gene>
<organism evidence="1">
    <name type="scientific">Shewanella putrefaciens (strain CN-32 / ATCC BAA-453)</name>
    <dbReference type="NCBI Taxonomy" id="319224"/>
    <lineage>
        <taxon>Bacteria</taxon>
        <taxon>Pseudomonadati</taxon>
        <taxon>Pseudomonadota</taxon>
        <taxon>Gammaproteobacteria</taxon>
        <taxon>Alteromonadales</taxon>
        <taxon>Shewanellaceae</taxon>
        <taxon>Shewanella</taxon>
    </lineage>
</organism>
<sequence length="303" mass="34705">MEISPDKIWTSKEWEAHANELLRERYRAVSGYIPIPDLHEGDGGIEGFSLDGNVYQMYCPENAYTLNKLYEDQREKMTADIKKFIDNKVKLMSLFGKTKIKRWILVVPNHQTRKIISHATKKTQEIIDAKLPYVDNSDFRVLVWDRSEFRKEESSLLSAGIAILKLSPIEVSETDITGYSGDSAEFIQNMDKKLSKLVKDPEQVRRGKERLIKSAIISQNMLSELKQDYGEIYEQVTSATATRSAQLDLEVFDAAPATQSLSYQTKTLADQLQTKCSLHNDNIEEISRGTISDWLMNCTLDFY</sequence>
<dbReference type="STRING" id="319224.Sputcn32_3843"/>
<protein>
    <submittedName>
        <fullName evidence="1">Uncharacterized protein</fullName>
    </submittedName>
</protein>